<dbReference type="EMBL" id="HBEF01016781">
    <property type="protein sequence ID" value="CAD8338342.1"/>
    <property type="molecule type" value="Transcribed_RNA"/>
</dbReference>
<dbReference type="Gene3D" id="1.10.3860.10">
    <property type="entry name" value="Sodium:dicarboxylate symporter"/>
    <property type="match status" value="1"/>
</dbReference>
<evidence type="ECO:0000313" key="9">
    <source>
        <dbReference type="EMBL" id="CAD8338342.1"/>
    </source>
</evidence>
<dbReference type="Pfam" id="PF00375">
    <property type="entry name" value="SDF"/>
    <property type="match status" value="1"/>
</dbReference>
<organism evidence="9">
    <name type="scientific">Craspedostauros australis</name>
    <dbReference type="NCBI Taxonomy" id="1486917"/>
    <lineage>
        <taxon>Eukaryota</taxon>
        <taxon>Sar</taxon>
        <taxon>Stramenopiles</taxon>
        <taxon>Ochrophyta</taxon>
        <taxon>Bacillariophyta</taxon>
        <taxon>Bacillariophyceae</taxon>
        <taxon>Bacillariophycidae</taxon>
        <taxon>Naviculales</taxon>
        <taxon>Naviculaceae</taxon>
        <taxon>Craspedostauros</taxon>
    </lineage>
</organism>
<comment type="similarity">
    <text evidence="7">Belongs to the dicarboxylate/amino acid:cation symporter (DAACS) (TC 2.A.23) family.</text>
</comment>
<evidence type="ECO:0000256" key="6">
    <source>
        <dbReference type="ARBA" id="ARBA00023136"/>
    </source>
</evidence>
<dbReference type="InterPro" id="IPR036458">
    <property type="entry name" value="Na:dicarbo_symporter_sf"/>
</dbReference>
<dbReference type="PRINTS" id="PR00173">
    <property type="entry name" value="EDTRNSPORT"/>
</dbReference>
<feature type="transmembrane region" description="Helical" evidence="7">
    <location>
        <begin position="100"/>
        <end position="122"/>
    </location>
</feature>
<keyword evidence="3" id="KW-1003">Cell membrane</keyword>
<keyword evidence="5 7" id="KW-1133">Transmembrane helix</keyword>
<evidence type="ECO:0000256" key="3">
    <source>
        <dbReference type="ARBA" id="ARBA00022475"/>
    </source>
</evidence>
<dbReference type="SUPFAM" id="SSF118215">
    <property type="entry name" value="Proton glutamate symport protein"/>
    <property type="match status" value="2"/>
</dbReference>
<feature type="compositionally biased region" description="Acidic residues" evidence="8">
    <location>
        <begin position="546"/>
        <end position="557"/>
    </location>
</feature>
<evidence type="ECO:0000256" key="5">
    <source>
        <dbReference type="ARBA" id="ARBA00022989"/>
    </source>
</evidence>
<gene>
    <name evidence="9" type="ORF">CAUS1442_LOCUS10471</name>
</gene>
<dbReference type="GO" id="GO:0005886">
    <property type="term" value="C:plasma membrane"/>
    <property type="evidence" value="ECO:0007669"/>
    <property type="project" value="UniProtKB-SubCell"/>
</dbReference>
<feature type="transmembrane region" description="Helical" evidence="7">
    <location>
        <begin position="412"/>
        <end position="434"/>
    </location>
</feature>
<evidence type="ECO:0000256" key="4">
    <source>
        <dbReference type="ARBA" id="ARBA00022692"/>
    </source>
</evidence>
<feature type="transmembrane region" description="Helical" evidence="7">
    <location>
        <begin position="255"/>
        <end position="275"/>
    </location>
</feature>
<feature type="region of interest" description="Disordered" evidence="8">
    <location>
        <begin position="1"/>
        <end position="30"/>
    </location>
</feature>
<feature type="transmembrane region" description="Helical" evidence="7">
    <location>
        <begin position="134"/>
        <end position="159"/>
    </location>
</feature>
<keyword evidence="2 7" id="KW-0813">Transport</keyword>
<feature type="transmembrane region" description="Helical" evidence="7">
    <location>
        <begin position="446"/>
        <end position="474"/>
    </location>
</feature>
<evidence type="ECO:0000256" key="1">
    <source>
        <dbReference type="ARBA" id="ARBA00004651"/>
    </source>
</evidence>
<name>A0A7R9WY29_9STRA</name>
<dbReference type="GO" id="GO:0015293">
    <property type="term" value="F:symporter activity"/>
    <property type="evidence" value="ECO:0007669"/>
    <property type="project" value="UniProtKB-UniRule"/>
</dbReference>
<dbReference type="PANTHER" id="PTHR42865:SF7">
    <property type="entry name" value="PROTON_GLUTAMATE-ASPARTATE SYMPORTER"/>
    <property type="match status" value="1"/>
</dbReference>
<keyword evidence="7" id="KW-0769">Symport</keyword>
<feature type="transmembrane region" description="Helical" evidence="7">
    <location>
        <begin position="296"/>
        <end position="321"/>
    </location>
</feature>
<evidence type="ECO:0000256" key="2">
    <source>
        <dbReference type="ARBA" id="ARBA00022448"/>
    </source>
</evidence>
<reference evidence="9" key="1">
    <citation type="submission" date="2021-01" db="EMBL/GenBank/DDBJ databases">
        <authorList>
            <person name="Corre E."/>
            <person name="Pelletier E."/>
            <person name="Niang G."/>
            <person name="Scheremetjew M."/>
            <person name="Finn R."/>
            <person name="Kale V."/>
            <person name="Holt S."/>
            <person name="Cochrane G."/>
            <person name="Meng A."/>
            <person name="Brown T."/>
            <person name="Cohen L."/>
        </authorList>
    </citation>
    <scope>NUCLEOTIDE SEQUENCE</scope>
    <source>
        <strain evidence="9">CCMP3328</strain>
    </source>
</reference>
<evidence type="ECO:0000256" key="7">
    <source>
        <dbReference type="RuleBase" id="RU361216"/>
    </source>
</evidence>
<feature type="transmembrane region" description="Helical" evidence="7">
    <location>
        <begin position="59"/>
        <end position="80"/>
    </location>
</feature>
<accession>A0A7R9WY29</accession>
<dbReference type="AlphaFoldDB" id="A0A7R9WY29"/>
<comment type="subcellular location">
    <subcellularLocation>
        <location evidence="1">Cell membrane</location>
        <topology evidence="1">Multi-pass membrane protein</topology>
    </subcellularLocation>
    <subcellularLocation>
        <location evidence="7">Membrane</location>
        <topology evidence="7">Multi-pass membrane protein</topology>
    </subcellularLocation>
</comment>
<proteinExistence type="inferred from homology"/>
<feature type="transmembrane region" description="Helical" evidence="7">
    <location>
        <begin position="333"/>
        <end position="359"/>
    </location>
</feature>
<keyword evidence="6 7" id="KW-0472">Membrane</keyword>
<dbReference type="InterPro" id="IPR001991">
    <property type="entry name" value="Na-dicarboxylate_symporter"/>
</dbReference>
<keyword evidence="4 7" id="KW-0812">Transmembrane</keyword>
<sequence>MAEEQTKQNDNTMADTVVKTDPDASPALRPAPVQASLDDIGSIAEMPPAGCGIMARYPVLSVLIFASVGIGTGVGLSYWEPDDPDDKDITLKWLGLIGDMFIRALKAIVLPLVFINVVISVVDMMSLGRASSIGWTTIGLYFLTTIVASIVGIISIVSFKGLFNEDSFDDDGDARMSFGCNKEGFFITEQSDGSLMCMEGSGDNIDFLVDDISATFVTKSSGARDDISLSDTIYDGIFTKLITSNIFTSFNSANFAAVVVFAIAFGSALGQVLNDRVDGNTALSHIIKLFKELDGVFLKLINWVIMLTPFAVFSLIVRAIGNQDDLAKAFENVGYLVVATMVAMLFHFCIVHVGLLALIRKKNPFTYLQKLVPAQTMAFACASSAATIPMTLRCVQSTGEVPDSIGRFVVPLGATINMDGGAIYFPCACIWLAVLNGVDIDESAYVLLVIIATIGSAGTAPVPSASLVLIITAYNTVFNASGTPDGFEYILAIDWFMDRLRTVLNVTGDGVVTGLVSALAPLDALEHLEIPGDLDAGMPKDKVLDSEDSSEEEVSSP</sequence>
<dbReference type="PANTHER" id="PTHR42865">
    <property type="entry name" value="PROTON/GLUTAMATE-ASPARTATE SYMPORTER"/>
    <property type="match status" value="1"/>
</dbReference>
<protein>
    <recommendedName>
        <fullName evidence="7">Amino acid transporter</fullName>
    </recommendedName>
</protein>
<feature type="region of interest" description="Disordered" evidence="8">
    <location>
        <begin position="536"/>
        <end position="557"/>
    </location>
</feature>
<evidence type="ECO:0000256" key="8">
    <source>
        <dbReference type="SAM" id="MobiDB-lite"/>
    </source>
</evidence>